<dbReference type="GO" id="GO:0004252">
    <property type="term" value="F:serine-type endopeptidase activity"/>
    <property type="evidence" value="ECO:0007669"/>
    <property type="project" value="InterPro"/>
</dbReference>
<dbReference type="CDD" id="cd00190">
    <property type="entry name" value="Tryp_SPc"/>
    <property type="match status" value="1"/>
</dbReference>
<evidence type="ECO:0000256" key="3">
    <source>
        <dbReference type="ARBA" id="ARBA00022525"/>
    </source>
</evidence>
<keyword evidence="6 8" id="KW-0720">Serine protease</keyword>
<dbReference type="SMART" id="SM00020">
    <property type="entry name" value="Tryp_SPc"/>
    <property type="match status" value="1"/>
</dbReference>
<organism evidence="10 11">
    <name type="scientific">Pyrocoelia pectoralis</name>
    <dbReference type="NCBI Taxonomy" id="417401"/>
    <lineage>
        <taxon>Eukaryota</taxon>
        <taxon>Metazoa</taxon>
        <taxon>Ecdysozoa</taxon>
        <taxon>Arthropoda</taxon>
        <taxon>Hexapoda</taxon>
        <taxon>Insecta</taxon>
        <taxon>Pterygota</taxon>
        <taxon>Neoptera</taxon>
        <taxon>Endopterygota</taxon>
        <taxon>Coleoptera</taxon>
        <taxon>Polyphaga</taxon>
        <taxon>Elateriformia</taxon>
        <taxon>Elateroidea</taxon>
        <taxon>Lampyridae</taxon>
        <taxon>Lampyrinae</taxon>
        <taxon>Pyrocoelia</taxon>
    </lineage>
</organism>
<comment type="similarity">
    <text evidence="2">Belongs to the peptidase S1 family.</text>
</comment>
<dbReference type="PANTHER" id="PTHR24276">
    <property type="entry name" value="POLYSERASE-RELATED"/>
    <property type="match status" value="1"/>
</dbReference>
<gene>
    <name evidence="10" type="ORF">RI129_011257</name>
</gene>
<evidence type="ECO:0000259" key="9">
    <source>
        <dbReference type="PROSITE" id="PS50240"/>
    </source>
</evidence>
<keyword evidence="3" id="KW-0964">Secreted</keyword>
<comment type="caution">
    <text evidence="10">The sequence shown here is derived from an EMBL/GenBank/DDBJ whole genome shotgun (WGS) entry which is preliminary data.</text>
</comment>
<protein>
    <recommendedName>
        <fullName evidence="9">Peptidase S1 domain-containing protein</fullName>
    </recommendedName>
</protein>
<accession>A0AAN7ZHB4</accession>
<dbReference type="PROSITE" id="PS00135">
    <property type="entry name" value="TRYPSIN_SER"/>
    <property type="match status" value="1"/>
</dbReference>
<dbReference type="PROSITE" id="PS50240">
    <property type="entry name" value="TRYPSIN_DOM"/>
    <property type="match status" value="1"/>
</dbReference>
<name>A0AAN7ZHB4_9COLE</name>
<dbReference type="AlphaFoldDB" id="A0AAN7ZHB4"/>
<dbReference type="Gene3D" id="2.40.10.10">
    <property type="entry name" value="Trypsin-like serine proteases"/>
    <property type="match status" value="2"/>
</dbReference>
<reference evidence="10 11" key="1">
    <citation type="journal article" date="2024" name="Insects">
        <title>An Improved Chromosome-Level Genome Assembly of the Firefly Pyrocoelia pectoralis.</title>
        <authorList>
            <person name="Fu X."/>
            <person name="Meyer-Rochow V.B."/>
            <person name="Ballantyne L."/>
            <person name="Zhu X."/>
        </authorList>
    </citation>
    <scope>NUCLEOTIDE SEQUENCE [LARGE SCALE GENOMIC DNA]</scope>
    <source>
        <strain evidence="10">XCY_ONT2</strain>
    </source>
</reference>
<dbReference type="InterPro" id="IPR033116">
    <property type="entry name" value="TRYPSIN_SER"/>
</dbReference>
<dbReference type="InterPro" id="IPR001314">
    <property type="entry name" value="Peptidase_S1A"/>
</dbReference>
<evidence type="ECO:0000313" key="10">
    <source>
        <dbReference type="EMBL" id="KAK5640446.1"/>
    </source>
</evidence>
<dbReference type="InterPro" id="IPR018114">
    <property type="entry name" value="TRYPSIN_HIS"/>
</dbReference>
<evidence type="ECO:0000256" key="8">
    <source>
        <dbReference type="RuleBase" id="RU363034"/>
    </source>
</evidence>
<evidence type="ECO:0000256" key="4">
    <source>
        <dbReference type="ARBA" id="ARBA00022670"/>
    </source>
</evidence>
<feature type="domain" description="Peptidase S1" evidence="9">
    <location>
        <begin position="32"/>
        <end position="251"/>
    </location>
</feature>
<dbReference type="GO" id="GO:0005576">
    <property type="term" value="C:extracellular region"/>
    <property type="evidence" value="ECO:0007669"/>
    <property type="project" value="UniProtKB-SubCell"/>
</dbReference>
<evidence type="ECO:0000256" key="7">
    <source>
        <dbReference type="ARBA" id="ARBA00023157"/>
    </source>
</evidence>
<evidence type="ECO:0000256" key="5">
    <source>
        <dbReference type="ARBA" id="ARBA00022801"/>
    </source>
</evidence>
<dbReference type="GO" id="GO:0016485">
    <property type="term" value="P:protein processing"/>
    <property type="evidence" value="ECO:0007669"/>
    <property type="project" value="UniProtKB-ARBA"/>
</dbReference>
<dbReference type="InterPro" id="IPR050430">
    <property type="entry name" value="Peptidase_S1"/>
</dbReference>
<proteinExistence type="inferred from homology"/>
<evidence type="ECO:0000256" key="2">
    <source>
        <dbReference type="ARBA" id="ARBA00007664"/>
    </source>
</evidence>
<evidence type="ECO:0000256" key="1">
    <source>
        <dbReference type="ARBA" id="ARBA00004613"/>
    </source>
</evidence>
<dbReference type="PRINTS" id="PR00722">
    <property type="entry name" value="CHYMOTRYPSIN"/>
</dbReference>
<dbReference type="Pfam" id="PF00089">
    <property type="entry name" value="Trypsin"/>
    <property type="match status" value="1"/>
</dbReference>
<evidence type="ECO:0000256" key="6">
    <source>
        <dbReference type="ARBA" id="ARBA00022825"/>
    </source>
</evidence>
<dbReference type="FunFam" id="2.40.10.10:FF:000047">
    <property type="entry name" value="Trypsin eta"/>
    <property type="match status" value="1"/>
</dbReference>
<dbReference type="EMBL" id="JAVRBK010000008">
    <property type="protein sequence ID" value="KAK5640446.1"/>
    <property type="molecule type" value="Genomic_DNA"/>
</dbReference>
<evidence type="ECO:0000313" key="11">
    <source>
        <dbReference type="Proteomes" id="UP001329430"/>
    </source>
</evidence>
<keyword evidence="4 8" id="KW-0645">Protease</keyword>
<dbReference type="InterPro" id="IPR001254">
    <property type="entry name" value="Trypsin_dom"/>
</dbReference>
<comment type="subcellular location">
    <subcellularLocation>
        <location evidence="1">Secreted</location>
    </subcellularLocation>
</comment>
<sequence length="251" mass="27670">MEKHVLQYTSLLSDAFTGRYSAAHIRDDDWRIVGGSNAPEGAYPYQISLRYLGSHNCGGSILDESTILTAAHCVIGFNAQYITIVVGSNRLSSGGEVHAVAETRYHPEYNSWLIKNDVALVKLKKPLAFGDRIQPIQIESDFVDGAVDCVLSGWGRLNYPGEIPDQLQHINLKTLTTKECVERLNDDSVDDLQVCTLTYRGEGACKGDSGGPLVVNKQIGIVSFGYPCAQGYPDVYTRVSAYKGWINENRY</sequence>
<keyword evidence="7" id="KW-1015">Disulfide bond</keyword>
<dbReference type="SUPFAM" id="SSF50494">
    <property type="entry name" value="Trypsin-like serine proteases"/>
    <property type="match status" value="1"/>
</dbReference>
<dbReference type="PROSITE" id="PS00134">
    <property type="entry name" value="TRYPSIN_HIS"/>
    <property type="match status" value="1"/>
</dbReference>
<dbReference type="Proteomes" id="UP001329430">
    <property type="component" value="Chromosome 8"/>
</dbReference>
<dbReference type="PANTHER" id="PTHR24276:SF96">
    <property type="entry name" value="PEPTIDASE S1 DOMAIN-CONTAINING PROTEIN"/>
    <property type="match status" value="1"/>
</dbReference>
<dbReference type="InterPro" id="IPR009003">
    <property type="entry name" value="Peptidase_S1_PA"/>
</dbReference>
<keyword evidence="5 8" id="KW-0378">Hydrolase</keyword>
<keyword evidence="11" id="KW-1185">Reference proteome</keyword>
<dbReference type="InterPro" id="IPR043504">
    <property type="entry name" value="Peptidase_S1_PA_chymotrypsin"/>
</dbReference>